<dbReference type="InterPro" id="IPR042185">
    <property type="entry name" value="Serpin_sf_2"/>
</dbReference>
<gene>
    <name evidence="6" type="ORF">JYU34_020579</name>
</gene>
<comment type="caution">
    <text evidence="6">The sequence shown here is derived from an EMBL/GenBank/DDBJ whole genome shotgun (WGS) entry which is preliminary data.</text>
</comment>
<dbReference type="PROSITE" id="PS00284">
    <property type="entry name" value="SERPIN"/>
    <property type="match status" value="1"/>
</dbReference>
<evidence type="ECO:0000259" key="5">
    <source>
        <dbReference type="SMART" id="SM00093"/>
    </source>
</evidence>
<name>A0ABQ7PUU7_PLUXY</name>
<comment type="similarity">
    <text evidence="3">Belongs to the serpin family.</text>
</comment>
<organism evidence="6 7">
    <name type="scientific">Plutella xylostella</name>
    <name type="common">Diamondback moth</name>
    <name type="synonym">Plutella maculipennis</name>
    <dbReference type="NCBI Taxonomy" id="51655"/>
    <lineage>
        <taxon>Eukaryota</taxon>
        <taxon>Metazoa</taxon>
        <taxon>Ecdysozoa</taxon>
        <taxon>Arthropoda</taxon>
        <taxon>Hexapoda</taxon>
        <taxon>Insecta</taxon>
        <taxon>Pterygota</taxon>
        <taxon>Neoptera</taxon>
        <taxon>Endopterygota</taxon>
        <taxon>Lepidoptera</taxon>
        <taxon>Glossata</taxon>
        <taxon>Ditrysia</taxon>
        <taxon>Yponomeutoidea</taxon>
        <taxon>Plutellidae</taxon>
        <taxon>Plutella</taxon>
    </lineage>
</organism>
<dbReference type="Gene3D" id="2.30.39.10">
    <property type="entry name" value="Alpha-1-antitrypsin, domain 1"/>
    <property type="match status" value="1"/>
</dbReference>
<dbReference type="Gene3D" id="3.30.497.10">
    <property type="entry name" value="Antithrombin, subunit I, domain 2"/>
    <property type="match status" value="1"/>
</dbReference>
<dbReference type="SUPFAM" id="SSF56574">
    <property type="entry name" value="Serpins"/>
    <property type="match status" value="1"/>
</dbReference>
<dbReference type="PANTHER" id="PTHR11461">
    <property type="entry name" value="SERINE PROTEASE INHIBITOR, SERPIN"/>
    <property type="match status" value="1"/>
</dbReference>
<keyword evidence="7" id="KW-1185">Reference proteome</keyword>
<evidence type="ECO:0000256" key="3">
    <source>
        <dbReference type="RuleBase" id="RU000411"/>
    </source>
</evidence>
<keyword evidence="2" id="KW-0722">Serine protease inhibitor</keyword>
<evidence type="ECO:0000256" key="1">
    <source>
        <dbReference type="ARBA" id="ARBA00022690"/>
    </source>
</evidence>
<dbReference type="InterPro" id="IPR023795">
    <property type="entry name" value="Serpin_CS"/>
</dbReference>
<dbReference type="InterPro" id="IPR000215">
    <property type="entry name" value="Serpin_fam"/>
</dbReference>
<dbReference type="InterPro" id="IPR042178">
    <property type="entry name" value="Serpin_sf_1"/>
</dbReference>
<dbReference type="InterPro" id="IPR023796">
    <property type="entry name" value="Serpin_dom"/>
</dbReference>
<proteinExistence type="inferred from homology"/>
<keyword evidence="1" id="KW-0646">Protease inhibitor</keyword>
<evidence type="ECO:0000256" key="4">
    <source>
        <dbReference type="SAM" id="SignalP"/>
    </source>
</evidence>
<accession>A0ABQ7PUU7</accession>
<protein>
    <recommendedName>
        <fullName evidence="5">Serpin domain-containing protein</fullName>
    </recommendedName>
</protein>
<feature type="signal peptide" evidence="4">
    <location>
        <begin position="1"/>
        <end position="16"/>
    </location>
</feature>
<feature type="chain" id="PRO_5046694392" description="Serpin domain-containing protein" evidence="4">
    <location>
        <begin position="17"/>
        <end position="398"/>
    </location>
</feature>
<dbReference type="EMBL" id="JAHIBW010000028">
    <property type="protein sequence ID" value="KAG7296701.1"/>
    <property type="molecule type" value="Genomic_DNA"/>
</dbReference>
<dbReference type="Pfam" id="PF00079">
    <property type="entry name" value="Serpin"/>
    <property type="match status" value="1"/>
</dbReference>
<dbReference type="InterPro" id="IPR036186">
    <property type="entry name" value="Serpin_sf"/>
</dbReference>
<keyword evidence="4" id="KW-0732">Signal</keyword>
<evidence type="ECO:0000256" key="2">
    <source>
        <dbReference type="ARBA" id="ARBA00022900"/>
    </source>
</evidence>
<dbReference type="SMART" id="SM00093">
    <property type="entry name" value="SERPIN"/>
    <property type="match status" value="1"/>
</dbReference>
<reference evidence="6 7" key="1">
    <citation type="submission" date="2021-06" db="EMBL/GenBank/DDBJ databases">
        <title>A haploid diamondback moth (Plutella xylostella L.) genome assembly resolves 31 chromosomes and identifies a diamide resistance mutation.</title>
        <authorList>
            <person name="Ward C.M."/>
            <person name="Perry K.D."/>
            <person name="Baker G."/>
            <person name="Powis K."/>
            <person name="Heckel D.G."/>
            <person name="Baxter S.W."/>
        </authorList>
    </citation>
    <scope>NUCLEOTIDE SEQUENCE [LARGE SCALE GENOMIC DNA]</scope>
    <source>
        <strain evidence="6 7">LV</strain>
        <tissue evidence="6">Single pupa</tissue>
    </source>
</reference>
<sequence>MLKAVVIITLVNSVLTAPSGVNFSPINEFSFNLLQNVFAYQENFGPQNLAVSPVSVWNIFSLLSGGASGATFAELSQLLRLPKDVRVTQDLHLASNSVLKVKNKDVILNKQAAMFVERELQIHPEFCESASKYNTEIYTVDASNTTKLANDINYFICMATEGAIKDAVKPDLLENLRLLLVDAMYFKANWTTPFDSRQTKRETFYDQQGRSIGDVNMMYQKAPNKIVYAAELEADVLELTYGEDKEFAMVIFLPDYGVPLKRVLNNLSTKPTDAWTKLLQNEEQMSSVECQVPRFKISSQLDLIQPLKYMGLYSIFDEMKAELPGISDSPLYVSKTIQKTELEVTEEGTVAAVATVVGLENRILGPSINVNKPFVYAIVNRRHNIVLFTGVYTNPSVV</sequence>
<dbReference type="CDD" id="cd19598">
    <property type="entry name" value="serpin77Ba-like_insects"/>
    <property type="match status" value="1"/>
</dbReference>
<dbReference type="PANTHER" id="PTHR11461:SF367">
    <property type="entry name" value="GH21475P-RELATED"/>
    <property type="match status" value="1"/>
</dbReference>
<evidence type="ECO:0000313" key="7">
    <source>
        <dbReference type="Proteomes" id="UP000823941"/>
    </source>
</evidence>
<dbReference type="Proteomes" id="UP000823941">
    <property type="component" value="Chromosome 28"/>
</dbReference>
<feature type="domain" description="Serpin" evidence="5">
    <location>
        <begin position="31"/>
        <end position="395"/>
    </location>
</feature>
<evidence type="ECO:0000313" key="6">
    <source>
        <dbReference type="EMBL" id="KAG7296701.1"/>
    </source>
</evidence>